<dbReference type="EMBL" id="JAHCDA010000002">
    <property type="protein sequence ID" value="MBS7811299.1"/>
    <property type="molecule type" value="Genomic_DNA"/>
</dbReference>
<evidence type="ECO:0000313" key="2">
    <source>
        <dbReference type="EMBL" id="MBS7811299.1"/>
    </source>
</evidence>
<name>A0ABS5QCS4_9PROT</name>
<comment type="caution">
    <text evidence="2">The sequence shown here is derived from an EMBL/GenBank/DDBJ whole genome shotgun (WGS) entry which is preliminary data.</text>
</comment>
<organism evidence="2 3">
    <name type="scientific">Roseococcus pinisoli</name>
    <dbReference type="NCBI Taxonomy" id="2835040"/>
    <lineage>
        <taxon>Bacteria</taxon>
        <taxon>Pseudomonadati</taxon>
        <taxon>Pseudomonadota</taxon>
        <taxon>Alphaproteobacteria</taxon>
        <taxon>Acetobacterales</taxon>
        <taxon>Roseomonadaceae</taxon>
        <taxon>Roseococcus</taxon>
    </lineage>
</organism>
<reference evidence="2 3" key="1">
    <citation type="submission" date="2021-05" db="EMBL/GenBank/DDBJ databases">
        <title>Roseococcus sp. XZZS9, whole genome shotgun sequencing project.</title>
        <authorList>
            <person name="Zhao G."/>
            <person name="Shen L."/>
        </authorList>
    </citation>
    <scope>NUCLEOTIDE SEQUENCE [LARGE SCALE GENOMIC DNA]</scope>
    <source>
        <strain evidence="2 3">XZZS9</strain>
    </source>
</reference>
<evidence type="ECO:0000256" key="1">
    <source>
        <dbReference type="SAM" id="SignalP"/>
    </source>
</evidence>
<evidence type="ECO:0000313" key="3">
    <source>
        <dbReference type="Proteomes" id="UP000766336"/>
    </source>
</evidence>
<keyword evidence="3" id="KW-1185">Reference proteome</keyword>
<proteinExistence type="predicted"/>
<accession>A0ABS5QCS4</accession>
<dbReference type="RefSeq" id="WP_213669987.1">
    <property type="nucleotide sequence ID" value="NZ_JAHCDA010000002.1"/>
</dbReference>
<keyword evidence="1" id="KW-0732">Signal</keyword>
<feature type="chain" id="PRO_5045051007" evidence="1">
    <location>
        <begin position="23"/>
        <end position="120"/>
    </location>
</feature>
<protein>
    <submittedName>
        <fullName evidence="2">Uncharacterized protein</fullName>
    </submittedName>
</protein>
<dbReference type="Proteomes" id="UP000766336">
    <property type="component" value="Unassembled WGS sequence"/>
</dbReference>
<feature type="signal peptide" evidence="1">
    <location>
        <begin position="1"/>
        <end position="22"/>
    </location>
</feature>
<gene>
    <name evidence="2" type="ORF">KHU32_10145</name>
</gene>
<sequence>MLRSIGLAGFGLAILSAPPAQALEASYCGGRIVAERFATRVVPGPGGRASYSVLLRNTQERSQDFRLVVTGSFIGRPAPATQTLLAGGSRTVALGYTPNMPGVAPMRGDQIAQMTRLACL</sequence>